<dbReference type="EMBL" id="FNJL01000078">
    <property type="protein sequence ID" value="SDP95225.1"/>
    <property type="molecule type" value="Genomic_DNA"/>
</dbReference>
<accession>A0A1H0WXS1</accession>
<feature type="signal peptide" evidence="1">
    <location>
        <begin position="1"/>
        <end position="19"/>
    </location>
</feature>
<organism evidence="2 3">
    <name type="scientific">Paracidovorax cattleyae</name>
    <dbReference type="NCBI Taxonomy" id="80868"/>
    <lineage>
        <taxon>Bacteria</taxon>
        <taxon>Pseudomonadati</taxon>
        <taxon>Pseudomonadota</taxon>
        <taxon>Betaproteobacteria</taxon>
        <taxon>Burkholderiales</taxon>
        <taxon>Comamonadaceae</taxon>
        <taxon>Paracidovorax</taxon>
    </lineage>
</organism>
<evidence type="ECO:0000313" key="3">
    <source>
        <dbReference type="Proteomes" id="UP000199317"/>
    </source>
</evidence>
<dbReference type="PROSITE" id="PS51257">
    <property type="entry name" value="PROKAR_LIPOPROTEIN"/>
    <property type="match status" value="1"/>
</dbReference>
<dbReference type="OrthoDB" id="8904545at2"/>
<dbReference type="Proteomes" id="UP000199317">
    <property type="component" value="Unassembled WGS sequence"/>
</dbReference>
<reference evidence="3" key="1">
    <citation type="submission" date="2016-10" db="EMBL/GenBank/DDBJ databases">
        <authorList>
            <person name="Varghese N."/>
            <person name="Submissions S."/>
        </authorList>
    </citation>
    <scope>NUCLEOTIDE SEQUENCE [LARGE SCALE GENOMIC DNA]</scope>
    <source>
        <strain evidence="3">DSM 17101</strain>
    </source>
</reference>
<evidence type="ECO:0000256" key="1">
    <source>
        <dbReference type="SAM" id="SignalP"/>
    </source>
</evidence>
<evidence type="ECO:0008006" key="4">
    <source>
        <dbReference type="Google" id="ProtNLM"/>
    </source>
</evidence>
<dbReference type="RefSeq" id="WP_092840596.1">
    <property type="nucleotide sequence ID" value="NZ_FNJL01000078.1"/>
</dbReference>
<dbReference type="AlphaFoldDB" id="A0A1H0WXS1"/>
<evidence type="ECO:0000313" key="2">
    <source>
        <dbReference type="EMBL" id="SDP95225.1"/>
    </source>
</evidence>
<keyword evidence="1" id="KW-0732">Signal</keyword>
<gene>
    <name evidence="2" type="ORF">SAMN04489708_1782</name>
</gene>
<proteinExistence type="predicted"/>
<keyword evidence="3" id="KW-1185">Reference proteome</keyword>
<sequence>MELILRRCFALVLLLPALASCTPNTFEWKEEILLHDGRRIIAERKDVAGGWAEPGQSGSTQKRTITFLDPDDPKKRYTHQITGSSNYLLLDFYRGVPWLIVSVGPFSVDTDCPIGSYETFTQVNGAWRSVSYTDLPREFTKPNMAVEYTPDMPDPRKKGKTLSAEEIQKLIASMKRVLAGASGTTWRLVEKNSHGRPIDCQAYPAVKNKDDKK</sequence>
<name>A0A1H0WXS1_9BURK</name>
<feature type="chain" id="PRO_5011558275" description="Lipoprotein" evidence="1">
    <location>
        <begin position="20"/>
        <end position="213"/>
    </location>
</feature>
<protein>
    <recommendedName>
        <fullName evidence="4">Lipoprotein</fullName>
    </recommendedName>
</protein>